<dbReference type="InterPro" id="IPR014710">
    <property type="entry name" value="RmlC-like_jellyroll"/>
</dbReference>
<dbReference type="GO" id="GO:0003700">
    <property type="term" value="F:DNA-binding transcription factor activity"/>
    <property type="evidence" value="ECO:0007669"/>
    <property type="project" value="TreeGrafter"/>
</dbReference>
<feature type="domain" description="HTH crp-type" evidence="5">
    <location>
        <begin position="151"/>
        <end position="223"/>
    </location>
</feature>
<dbReference type="EMBL" id="SNYK01000008">
    <property type="protein sequence ID" value="TDQ37258.1"/>
    <property type="molecule type" value="Genomic_DNA"/>
</dbReference>
<dbReference type="PROSITE" id="PS51063">
    <property type="entry name" value="HTH_CRP_2"/>
    <property type="match status" value="1"/>
</dbReference>
<evidence type="ECO:0000313" key="6">
    <source>
        <dbReference type="EMBL" id="TDQ37258.1"/>
    </source>
</evidence>
<keyword evidence="1" id="KW-0805">Transcription regulation</keyword>
<dbReference type="SMART" id="SM00419">
    <property type="entry name" value="HTH_CRP"/>
    <property type="match status" value="1"/>
</dbReference>
<evidence type="ECO:0000256" key="2">
    <source>
        <dbReference type="ARBA" id="ARBA00023125"/>
    </source>
</evidence>
<dbReference type="InterPro" id="IPR036388">
    <property type="entry name" value="WH-like_DNA-bd_sf"/>
</dbReference>
<dbReference type="Proteomes" id="UP000294575">
    <property type="component" value="Unassembled WGS sequence"/>
</dbReference>
<reference evidence="6 7" key="1">
    <citation type="submission" date="2019-03" db="EMBL/GenBank/DDBJ databases">
        <title>Genomic Encyclopedia of Type Strains, Phase IV (KMG-IV): sequencing the most valuable type-strain genomes for metagenomic binning, comparative biology and taxonomic classification.</title>
        <authorList>
            <person name="Goeker M."/>
        </authorList>
    </citation>
    <scope>NUCLEOTIDE SEQUENCE [LARGE SCALE GENOMIC DNA]</scope>
    <source>
        <strain evidence="6 7">DSM 28679</strain>
    </source>
</reference>
<dbReference type="Pfam" id="PF13545">
    <property type="entry name" value="HTH_Crp_2"/>
    <property type="match status" value="1"/>
</dbReference>
<gene>
    <name evidence="6" type="ORF">DFQ45_10838</name>
</gene>
<dbReference type="InterPro" id="IPR050397">
    <property type="entry name" value="Env_Response_Regulators"/>
</dbReference>
<dbReference type="Gene3D" id="2.60.120.10">
    <property type="entry name" value="Jelly Rolls"/>
    <property type="match status" value="1"/>
</dbReference>
<dbReference type="InterPro" id="IPR012318">
    <property type="entry name" value="HTH_CRP"/>
</dbReference>
<dbReference type="SUPFAM" id="SSF51206">
    <property type="entry name" value="cAMP-binding domain-like"/>
    <property type="match status" value="1"/>
</dbReference>
<feature type="domain" description="Cyclic nucleotide-binding" evidence="4">
    <location>
        <begin position="16"/>
        <end position="137"/>
    </location>
</feature>
<dbReference type="Pfam" id="PF00027">
    <property type="entry name" value="cNMP_binding"/>
    <property type="match status" value="1"/>
</dbReference>
<dbReference type="InterPro" id="IPR000595">
    <property type="entry name" value="cNMP-bd_dom"/>
</dbReference>
<dbReference type="SMART" id="SM00100">
    <property type="entry name" value="cNMP"/>
    <property type="match status" value="1"/>
</dbReference>
<evidence type="ECO:0000259" key="4">
    <source>
        <dbReference type="PROSITE" id="PS50042"/>
    </source>
</evidence>
<keyword evidence="7" id="KW-1185">Reference proteome</keyword>
<name>A0A4R6TU64_9GAMM</name>
<dbReference type="GO" id="GO:0003677">
    <property type="term" value="F:DNA binding"/>
    <property type="evidence" value="ECO:0007669"/>
    <property type="project" value="UniProtKB-KW"/>
</dbReference>
<organism evidence="6 7">
    <name type="scientific">Thiopseudomonas denitrificans</name>
    <dbReference type="NCBI Taxonomy" id="1501432"/>
    <lineage>
        <taxon>Bacteria</taxon>
        <taxon>Pseudomonadati</taxon>
        <taxon>Pseudomonadota</taxon>
        <taxon>Gammaproteobacteria</taxon>
        <taxon>Pseudomonadales</taxon>
        <taxon>Pseudomonadaceae</taxon>
        <taxon>Thiopseudomonas</taxon>
    </lineage>
</organism>
<keyword evidence="2" id="KW-0238">DNA-binding</keyword>
<dbReference type="PANTHER" id="PTHR24567">
    <property type="entry name" value="CRP FAMILY TRANSCRIPTIONAL REGULATORY PROTEIN"/>
    <property type="match status" value="1"/>
</dbReference>
<dbReference type="AlphaFoldDB" id="A0A4R6TU64"/>
<dbReference type="PROSITE" id="PS50042">
    <property type="entry name" value="CNMP_BINDING_3"/>
    <property type="match status" value="1"/>
</dbReference>
<dbReference type="Gene3D" id="1.10.10.10">
    <property type="entry name" value="Winged helix-like DNA-binding domain superfamily/Winged helix DNA-binding domain"/>
    <property type="match status" value="1"/>
</dbReference>
<dbReference type="RefSeq" id="WP_101495851.1">
    <property type="nucleotide sequence ID" value="NZ_LNJZ01000003.1"/>
</dbReference>
<dbReference type="OrthoDB" id="9777588at2"/>
<sequence length="229" mass="26283">MEPHPLHQRILREHHLFQPLSEYQLGKLLEESQLINLDKDEYVFRQGDACQYFGFVISGSIKIYRLTPDGQEKVFEVIGDRKTFAEAMMFMDTKNYVATAQAVTPTQLLLLSSSTYMGLIRENQDLASALLAALSIRLHTRINEIEILSLKNATHRVIRYLLSQALRSCSSCDTPSFELPIAKRLIAGQLSIQPETFSRIIHHLSHEGIIRVEGRLICILDRERLENYE</sequence>
<comment type="caution">
    <text evidence="6">The sequence shown here is derived from an EMBL/GenBank/DDBJ whole genome shotgun (WGS) entry which is preliminary data.</text>
</comment>
<dbReference type="CDD" id="cd00038">
    <property type="entry name" value="CAP_ED"/>
    <property type="match status" value="1"/>
</dbReference>
<dbReference type="InterPro" id="IPR036390">
    <property type="entry name" value="WH_DNA-bd_sf"/>
</dbReference>
<dbReference type="GO" id="GO:0005829">
    <property type="term" value="C:cytosol"/>
    <property type="evidence" value="ECO:0007669"/>
    <property type="project" value="TreeGrafter"/>
</dbReference>
<protein>
    <submittedName>
        <fullName evidence="6">CRP-like cAMP-binding protein</fullName>
    </submittedName>
</protein>
<proteinExistence type="predicted"/>
<evidence type="ECO:0000313" key="7">
    <source>
        <dbReference type="Proteomes" id="UP000294575"/>
    </source>
</evidence>
<dbReference type="InterPro" id="IPR018490">
    <property type="entry name" value="cNMP-bd_dom_sf"/>
</dbReference>
<keyword evidence="3" id="KW-0804">Transcription</keyword>
<evidence type="ECO:0000256" key="3">
    <source>
        <dbReference type="ARBA" id="ARBA00023163"/>
    </source>
</evidence>
<evidence type="ECO:0000256" key="1">
    <source>
        <dbReference type="ARBA" id="ARBA00023015"/>
    </source>
</evidence>
<dbReference type="SUPFAM" id="SSF46785">
    <property type="entry name" value="Winged helix' DNA-binding domain"/>
    <property type="match status" value="1"/>
</dbReference>
<dbReference type="PANTHER" id="PTHR24567:SF68">
    <property type="entry name" value="DNA-BINDING TRANSCRIPTIONAL DUAL REGULATOR CRP"/>
    <property type="match status" value="1"/>
</dbReference>
<evidence type="ECO:0000259" key="5">
    <source>
        <dbReference type="PROSITE" id="PS51063"/>
    </source>
</evidence>
<accession>A0A4R6TU64</accession>